<gene>
    <name evidence="2" type="ORF">MF626_06820</name>
</gene>
<organism evidence="2">
    <name type="scientific">Paenibacillus polymyxa</name>
    <name type="common">Bacillus polymyxa</name>
    <dbReference type="NCBI Taxonomy" id="1406"/>
    <lineage>
        <taxon>Bacteria</taxon>
        <taxon>Bacillati</taxon>
        <taxon>Bacillota</taxon>
        <taxon>Bacilli</taxon>
        <taxon>Bacillales</taxon>
        <taxon>Paenibacillaceae</taxon>
        <taxon>Paenibacillus</taxon>
    </lineage>
</organism>
<protein>
    <submittedName>
        <fullName evidence="2">Acyl carrier protein</fullName>
    </submittedName>
</protein>
<name>A0AAE9PYF3_PAEPO</name>
<dbReference type="EMBL" id="CP097770">
    <property type="protein sequence ID" value="UZP76219.1"/>
    <property type="molecule type" value="Genomic_DNA"/>
</dbReference>
<dbReference type="InterPro" id="IPR009081">
    <property type="entry name" value="PP-bd_ACP"/>
</dbReference>
<dbReference type="AlphaFoldDB" id="A0AAE9PYF3"/>
<evidence type="ECO:0000259" key="1">
    <source>
        <dbReference type="PROSITE" id="PS50075"/>
    </source>
</evidence>
<dbReference type="InterPro" id="IPR036736">
    <property type="entry name" value="ACP-like_sf"/>
</dbReference>
<evidence type="ECO:0000313" key="2">
    <source>
        <dbReference type="EMBL" id="UZP76219.1"/>
    </source>
</evidence>
<dbReference type="Pfam" id="PF00550">
    <property type="entry name" value="PP-binding"/>
    <property type="match status" value="1"/>
</dbReference>
<feature type="domain" description="Carrier" evidence="1">
    <location>
        <begin position="36"/>
        <end position="108"/>
    </location>
</feature>
<reference evidence="2" key="1">
    <citation type="submission" date="2022-11" db="EMBL/GenBank/DDBJ databases">
        <authorList>
            <person name="Vasilchenko N.G."/>
            <person name="Prazdnova E.V."/>
            <person name="Gorovtsov A.V."/>
            <person name="Chistyakov V.A."/>
            <person name="Pak M.L."/>
        </authorList>
    </citation>
    <scope>NUCLEOTIDE SEQUENCE</scope>
    <source>
        <strain evidence="2">R 4.5</strain>
    </source>
</reference>
<dbReference type="Gene3D" id="1.10.1200.10">
    <property type="entry name" value="ACP-like"/>
    <property type="match status" value="1"/>
</dbReference>
<proteinExistence type="predicted"/>
<sequence length="108" mass="12234">MEAYRDQLIALFGIDQAAAAGAKADTTSITNKAVSSQEEELLREKMTSYLKRLLSSSTGLPEHRIEEDKNLENYGVDSIKSMELTDELEKTSDRYRGPYFLNIRISRV</sequence>
<accession>A0AAE9PYF3</accession>
<dbReference type="SUPFAM" id="SSF47336">
    <property type="entry name" value="ACP-like"/>
    <property type="match status" value="1"/>
</dbReference>
<dbReference type="PROSITE" id="PS50075">
    <property type="entry name" value="CARRIER"/>
    <property type="match status" value="1"/>
</dbReference>